<accession>A0A1M7EC29</accession>
<evidence type="ECO:0000313" key="2">
    <source>
        <dbReference type="EMBL" id="SHL89196.1"/>
    </source>
</evidence>
<gene>
    <name evidence="2" type="ORF">SAMN05443432_103292</name>
</gene>
<dbReference type="Proteomes" id="UP000322545">
    <property type="component" value="Unassembled WGS sequence"/>
</dbReference>
<reference evidence="2 3" key="1">
    <citation type="submission" date="2016-11" db="EMBL/GenBank/DDBJ databases">
        <authorList>
            <person name="Varghese N."/>
            <person name="Submissions S."/>
        </authorList>
    </citation>
    <scope>NUCLEOTIDE SEQUENCE [LARGE SCALE GENOMIC DNA]</scope>
    <source>
        <strain evidence="2 3">DSM 28249</strain>
    </source>
</reference>
<dbReference type="AlphaFoldDB" id="A0A1M7EC29"/>
<dbReference type="SUPFAM" id="SSF56954">
    <property type="entry name" value="Outer membrane efflux proteins (OEP)"/>
    <property type="match status" value="1"/>
</dbReference>
<feature type="coiled-coil region" evidence="1">
    <location>
        <begin position="353"/>
        <end position="387"/>
    </location>
</feature>
<organism evidence="2 3">
    <name type="scientific">Roseovarius litoreus</name>
    <dbReference type="NCBI Taxonomy" id="1155722"/>
    <lineage>
        <taxon>Bacteria</taxon>
        <taxon>Pseudomonadati</taxon>
        <taxon>Pseudomonadota</taxon>
        <taxon>Alphaproteobacteria</taxon>
        <taxon>Rhodobacterales</taxon>
        <taxon>Roseobacteraceae</taxon>
        <taxon>Roseovarius</taxon>
    </lineage>
</organism>
<dbReference type="PROSITE" id="PS51257">
    <property type="entry name" value="PROKAR_LIPOPROTEIN"/>
    <property type="match status" value="1"/>
</dbReference>
<dbReference type="Gene3D" id="1.20.1600.10">
    <property type="entry name" value="Outer membrane efflux proteins (OEP)"/>
    <property type="match status" value="1"/>
</dbReference>
<dbReference type="EMBL" id="FRCB01000003">
    <property type="protein sequence ID" value="SHL89196.1"/>
    <property type="molecule type" value="Genomic_DNA"/>
</dbReference>
<evidence type="ECO:0000256" key="1">
    <source>
        <dbReference type="SAM" id="Coils"/>
    </source>
</evidence>
<keyword evidence="3" id="KW-1185">Reference proteome</keyword>
<sequence length="446" mass="47234">MGQRDGIQRWGACMIAALTLSGCMSPDAGGDGTTGETSRFMGGLSGLGAPGDADEAARAEAAASPVISALQARRSVIPPGSPYAKIVDPVLAANSRPAEAELRSARLRARAASKNWLPKIGPNISLTSLSDVIAQLVVEQVLFDNGRKKAERAFAKADVEVAAVTLAEDTNARIRTALSLYLTAMKARERRVLEERTLKDMEHFEWVMSERVSGGISDGSDLHVLRQKLAEIRATLAAQSEAEATALAELNAMSTRPLDDVTGLADLSRASGDVRPIEVLRAEAEKSRDIASAQVERGGLLPGLTAGGTLGDNGSGIGLNVSSDQLLGLGTGDSLNAIKATQEAAAARVGQAEEDAQRRTARLQNRLSALTRQVDEATALASRAKANLDLFQSQYKAGQRQVMDVVGVYETFAARQAATLDLKYERLETQLQIAEHLGVLAEGNRL</sequence>
<protein>
    <submittedName>
        <fullName evidence="2">Outer membrane protein, adhesin transport system</fullName>
    </submittedName>
</protein>
<evidence type="ECO:0000313" key="3">
    <source>
        <dbReference type="Proteomes" id="UP000322545"/>
    </source>
</evidence>
<keyword evidence="1" id="KW-0175">Coiled coil</keyword>
<dbReference type="GO" id="GO:0015562">
    <property type="term" value="F:efflux transmembrane transporter activity"/>
    <property type="evidence" value="ECO:0007669"/>
    <property type="project" value="InterPro"/>
</dbReference>
<name>A0A1M7EC29_9RHOB</name>
<proteinExistence type="predicted"/>